<reference evidence="2" key="1">
    <citation type="submission" date="2024-07" db="EMBL/GenBank/DDBJ databases">
        <title>Two chromosome-level genome assemblies of Korean endemic species Abeliophyllum distichum and Forsythia ovata (Oleaceae).</title>
        <authorList>
            <person name="Jang H."/>
        </authorList>
    </citation>
    <scope>NUCLEOTIDE SEQUENCE [LARGE SCALE GENOMIC DNA]</scope>
</reference>
<evidence type="ECO:0000313" key="2">
    <source>
        <dbReference type="Proteomes" id="UP001604277"/>
    </source>
</evidence>
<keyword evidence="1" id="KW-0808">Transferase</keyword>
<proteinExistence type="predicted"/>
<protein>
    <submittedName>
        <fullName evidence="1">Protein PHYTOCHROME KINASE SUBSTRATE 1</fullName>
    </submittedName>
</protein>
<dbReference type="InterPro" id="IPR039615">
    <property type="entry name" value="PKS"/>
</dbReference>
<dbReference type="Proteomes" id="UP001604277">
    <property type="component" value="Unassembled WGS sequence"/>
</dbReference>
<gene>
    <name evidence="1" type="ORF">Fot_04278</name>
</gene>
<name>A0ABD1XC42_9LAMI</name>
<comment type="caution">
    <text evidence="1">The sequence shown here is derived from an EMBL/GenBank/DDBJ whole genome shotgun (WGS) entry which is preliminary data.</text>
</comment>
<accession>A0ABD1XC42</accession>
<sequence>MAMVSTSISLNLATENRNNFRDVSFSSYLNADEEAFVLKLAEENRSRLGSSMSITNEHVDHGRNNTEDREIDVFGAEKYFNDSLKIVNKDVSNHQQKRDYLLDIIPTKEKQTPSIRSETSWNSRSALLHRSSRNQKPRRTIKVHGKSFLTRIGCNCSCNDNNSVEIHDYMSDNYSNKNINTGFVSCKEKQAIETYDINVDKSQSNSWFKKDWHCKGFDELVVGLKTDDHFSFPVFNSETRNQPVKMKLQEEEDKTKRESLEVFAFPLLESGKNSLLNWDAITPRMKETEISASSNYDTDTDLSVLSDSEEQRTNTATPYEPWKTALNAKNTRGKDMTKRRPSILLSCKNHKAVEVAGDAYTTNDKAFSSARIHQRSESFTSMTRFQAENKMEAFDHIRNRQHSFDARFLSRSNSGLAAHLLHIQ</sequence>
<dbReference type="EMBL" id="JBFOLJ010000001">
    <property type="protein sequence ID" value="KAL2559539.1"/>
    <property type="molecule type" value="Genomic_DNA"/>
</dbReference>
<dbReference type="PANTHER" id="PTHR33781">
    <property type="entry name" value="PROTEIN PHYTOCHROME KINASE SUBSTRATE 1-RELATED"/>
    <property type="match status" value="1"/>
</dbReference>
<evidence type="ECO:0000313" key="1">
    <source>
        <dbReference type="EMBL" id="KAL2559539.1"/>
    </source>
</evidence>
<organism evidence="1 2">
    <name type="scientific">Forsythia ovata</name>
    <dbReference type="NCBI Taxonomy" id="205694"/>
    <lineage>
        <taxon>Eukaryota</taxon>
        <taxon>Viridiplantae</taxon>
        <taxon>Streptophyta</taxon>
        <taxon>Embryophyta</taxon>
        <taxon>Tracheophyta</taxon>
        <taxon>Spermatophyta</taxon>
        <taxon>Magnoliopsida</taxon>
        <taxon>eudicotyledons</taxon>
        <taxon>Gunneridae</taxon>
        <taxon>Pentapetalae</taxon>
        <taxon>asterids</taxon>
        <taxon>lamiids</taxon>
        <taxon>Lamiales</taxon>
        <taxon>Oleaceae</taxon>
        <taxon>Forsythieae</taxon>
        <taxon>Forsythia</taxon>
    </lineage>
</organism>
<dbReference type="PANTHER" id="PTHR33781:SF4">
    <property type="entry name" value="PROTEIN PHYTOCHROME KINASE SUBSTRATE 1"/>
    <property type="match status" value="1"/>
</dbReference>
<keyword evidence="2" id="KW-1185">Reference proteome</keyword>
<keyword evidence="1" id="KW-0418">Kinase</keyword>
<dbReference type="AlphaFoldDB" id="A0ABD1XC42"/>
<dbReference type="GO" id="GO:0016301">
    <property type="term" value="F:kinase activity"/>
    <property type="evidence" value="ECO:0007669"/>
    <property type="project" value="UniProtKB-KW"/>
</dbReference>